<dbReference type="GO" id="GO:0007154">
    <property type="term" value="P:cell communication"/>
    <property type="evidence" value="ECO:0007669"/>
    <property type="project" value="InterPro"/>
</dbReference>
<dbReference type="SUPFAM" id="SSF51126">
    <property type="entry name" value="Pectin lyase-like"/>
    <property type="match status" value="1"/>
</dbReference>
<dbReference type="SUPFAM" id="SSF141072">
    <property type="entry name" value="CalX-like"/>
    <property type="match status" value="1"/>
</dbReference>
<sequence>MRTCTPPLDSRAGLRRAAWVALALVAASIAGSGLANAAQTSGTIWEVSVGGDDAVALTGGCSGTGPEGTLRWAVDQFETVARSTPGDYTISITTTEPIRLNPDCSLHVTSPPGDATSLTIQGLGSTKTLIDAGTQGFGLYNGSQARTGAVTIAGLSVIGDEINLEANAASLTLRDVSLTGTAARPSRSAADAAIRIGAASEVTVEDSTFAVSAGSLAFSAATGLGAGSVSIIDTTFVTTDTSSSKTGVYLRGTADFTLDNVTVDSGNLTGLDTYFRVGLDSEGAGAASVTITNTTMSTMAGFVSGYLAGEFTVEDSTFTTPDVDGYAEPYHGAFELRCEHDASCRMLMNRTSVESVVSSHTPTVFYGGLHASAGTDEPIVIIENSTFTLKRSSSIAEYPVGVWGAGIDTDGSATPDLVMRNNTVIGTGASILASLDPSTQAILDNNVIDSGDCAPLGYRAGTQDPLQVVGGGNVITSNSISGENCLSSATMPDGIYTIVDRASMRLGDLTDNGGGTPTYRPQAGSPLIDAGVAPGGADAAFYAGDQRGLQRVQGAAIDVGAVEVQGNTVQFVEDVTVVGGDDATFTIERSGDDTRALAVTVLTTDGSAKSGVDYEATTTTVRWADGDTSPKTVAVPTIDHVETAPVKFTATIGSLSRENASLGARPSAIGTIVYEGTANEPTSTPTPVPTVDPGTSDPTEPSVPEADAPSGLLASTGAHISTALLVAALALVVGTSLRIASRRLRN</sequence>
<dbReference type="RefSeq" id="WP_129203663.1">
    <property type="nucleotide sequence ID" value="NZ_CP035495.1"/>
</dbReference>
<feature type="chain" id="PRO_5020581215" description="Calx-beta domain-containing protein" evidence="6">
    <location>
        <begin position="38"/>
        <end position="746"/>
    </location>
</feature>
<dbReference type="GO" id="GO:0016020">
    <property type="term" value="C:membrane"/>
    <property type="evidence" value="ECO:0007669"/>
    <property type="project" value="InterPro"/>
</dbReference>
<name>A0A4P6EJZ1_9MICO</name>
<evidence type="ECO:0000256" key="4">
    <source>
        <dbReference type="SAM" id="MobiDB-lite"/>
    </source>
</evidence>
<dbReference type="InterPro" id="IPR038081">
    <property type="entry name" value="CalX-like_sf"/>
</dbReference>
<evidence type="ECO:0000256" key="2">
    <source>
        <dbReference type="ARBA" id="ARBA00022737"/>
    </source>
</evidence>
<dbReference type="Pfam" id="PF03160">
    <property type="entry name" value="Calx-beta"/>
    <property type="match status" value="1"/>
</dbReference>
<keyword evidence="5" id="KW-1133">Transmembrane helix</keyword>
<evidence type="ECO:0000256" key="6">
    <source>
        <dbReference type="SAM" id="SignalP"/>
    </source>
</evidence>
<proteinExistence type="predicted"/>
<organism evidence="8 9">
    <name type="scientific">Xylanimonas allomyrinae</name>
    <dbReference type="NCBI Taxonomy" id="2509459"/>
    <lineage>
        <taxon>Bacteria</taxon>
        <taxon>Bacillati</taxon>
        <taxon>Actinomycetota</taxon>
        <taxon>Actinomycetes</taxon>
        <taxon>Micrococcales</taxon>
        <taxon>Promicromonosporaceae</taxon>
        <taxon>Xylanimonas</taxon>
    </lineage>
</organism>
<dbReference type="NCBIfam" id="NF041518">
    <property type="entry name" value="choice_anch_Q"/>
    <property type="match status" value="1"/>
</dbReference>
<dbReference type="AlphaFoldDB" id="A0A4P6EJZ1"/>
<feature type="region of interest" description="Disordered" evidence="4">
    <location>
        <begin position="677"/>
        <end position="710"/>
    </location>
</feature>
<accession>A0A4P6EJZ1</accession>
<evidence type="ECO:0000256" key="5">
    <source>
        <dbReference type="SAM" id="Phobius"/>
    </source>
</evidence>
<keyword evidence="9" id="KW-1185">Reference proteome</keyword>
<evidence type="ECO:0000313" key="9">
    <source>
        <dbReference type="Proteomes" id="UP000291758"/>
    </source>
</evidence>
<feature type="transmembrane region" description="Helical" evidence="5">
    <location>
        <begin position="720"/>
        <end position="740"/>
    </location>
</feature>
<dbReference type="Proteomes" id="UP000291758">
    <property type="component" value="Chromosome"/>
</dbReference>
<evidence type="ECO:0000259" key="7">
    <source>
        <dbReference type="Pfam" id="PF03160"/>
    </source>
</evidence>
<dbReference type="KEGG" id="xyl:ET495_06740"/>
<keyword evidence="5" id="KW-0472">Membrane</keyword>
<dbReference type="OrthoDB" id="4984616at2"/>
<dbReference type="InterPro" id="IPR059226">
    <property type="entry name" value="Choice_anch_Q_dom"/>
</dbReference>
<dbReference type="InterPro" id="IPR011050">
    <property type="entry name" value="Pectin_lyase_fold/virulence"/>
</dbReference>
<evidence type="ECO:0000256" key="3">
    <source>
        <dbReference type="ARBA" id="ARBA00022837"/>
    </source>
</evidence>
<keyword evidence="5" id="KW-0812">Transmembrane</keyword>
<feature type="domain" description="Calx-beta" evidence="7">
    <location>
        <begin position="569"/>
        <end position="660"/>
    </location>
</feature>
<evidence type="ECO:0000313" key="8">
    <source>
        <dbReference type="EMBL" id="QAY62990.1"/>
    </source>
</evidence>
<keyword evidence="3" id="KW-0106">Calcium</keyword>
<reference evidence="8 9" key="1">
    <citation type="submission" date="2019-01" db="EMBL/GenBank/DDBJ databases">
        <title>Genome sequencing of strain 2JSPR-7.</title>
        <authorList>
            <person name="Heo J."/>
            <person name="Kim S.-J."/>
            <person name="Kim J.-S."/>
            <person name="Hong S.-B."/>
            <person name="Kwon S.-W."/>
        </authorList>
    </citation>
    <scope>NUCLEOTIDE SEQUENCE [LARGE SCALE GENOMIC DNA]</scope>
    <source>
        <strain evidence="8 9">2JSPR-7</strain>
    </source>
</reference>
<evidence type="ECO:0000256" key="1">
    <source>
        <dbReference type="ARBA" id="ARBA00022729"/>
    </source>
</evidence>
<dbReference type="InterPro" id="IPR003644">
    <property type="entry name" value="Calx_beta"/>
</dbReference>
<dbReference type="Gene3D" id="2.60.40.2030">
    <property type="match status" value="1"/>
</dbReference>
<dbReference type="EMBL" id="CP035495">
    <property type="protein sequence ID" value="QAY62990.1"/>
    <property type="molecule type" value="Genomic_DNA"/>
</dbReference>
<keyword evidence="2" id="KW-0677">Repeat</keyword>
<keyword evidence="1 6" id="KW-0732">Signal</keyword>
<feature type="signal peptide" evidence="6">
    <location>
        <begin position="1"/>
        <end position="37"/>
    </location>
</feature>
<protein>
    <recommendedName>
        <fullName evidence="7">Calx-beta domain-containing protein</fullName>
    </recommendedName>
</protein>
<gene>
    <name evidence="8" type="ORF">ET495_06740</name>
</gene>